<name>A0A1Q8CSS0_9PSEU</name>
<gene>
    <name evidence="4" type="ORF">BU204_12310</name>
</gene>
<feature type="domain" description="PPE" evidence="3">
    <location>
        <begin position="79"/>
        <end position="232"/>
    </location>
</feature>
<dbReference type="InterPro" id="IPR038332">
    <property type="entry name" value="PPE_sf"/>
</dbReference>
<dbReference type="AlphaFoldDB" id="A0A1Q8CSS0"/>
<dbReference type="SUPFAM" id="SSF140459">
    <property type="entry name" value="PE/PPE dimer-like"/>
    <property type="match status" value="1"/>
</dbReference>
<dbReference type="STRING" id="1912961.BU204_12310"/>
<evidence type="ECO:0000259" key="3">
    <source>
        <dbReference type="Pfam" id="PF00823"/>
    </source>
</evidence>
<feature type="region of interest" description="Disordered" evidence="2">
    <location>
        <begin position="1"/>
        <end position="58"/>
    </location>
</feature>
<dbReference type="InterPro" id="IPR000030">
    <property type="entry name" value="PPE_dom"/>
</dbReference>
<feature type="region of interest" description="Disordered" evidence="2">
    <location>
        <begin position="226"/>
        <end position="335"/>
    </location>
</feature>
<evidence type="ECO:0000313" key="5">
    <source>
        <dbReference type="Proteomes" id="UP000185596"/>
    </source>
</evidence>
<comment type="similarity">
    <text evidence="1">Belongs to the mycobacterial PPE family.</text>
</comment>
<feature type="compositionally biased region" description="Gly residues" evidence="2">
    <location>
        <begin position="266"/>
        <end position="288"/>
    </location>
</feature>
<organism evidence="4 5">
    <name type="scientific">Actinophytocola xanthii</name>
    <dbReference type="NCBI Taxonomy" id="1912961"/>
    <lineage>
        <taxon>Bacteria</taxon>
        <taxon>Bacillati</taxon>
        <taxon>Actinomycetota</taxon>
        <taxon>Actinomycetes</taxon>
        <taxon>Pseudonocardiales</taxon>
        <taxon>Pseudonocardiaceae</taxon>
    </lineage>
</organism>
<feature type="compositionally biased region" description="Basic and acidic residues" evidence="2">
    <location>
        <begin position="12"/>
        <end position="25"/>
    </location>
</feature>
<proteinExistence type="inferred from homology"/>
<dbReference type="OrthoDB" id="3674905at2"/>
<feature type="non-terminal residue" evidence="4">
    <location>
        <position position="373"/>
    </location>
</feature>
<dbReference type="Pfam" id="PF00823">
    <property type="entry name" value="PPE"/>
    <property type="match status" value="1"/>
</dbReference>
<sequence>MREPDPQQEWLTSDRNHASSDYDRDRRRRTWNESHPPAGRARERSERRRRERRRNRAQSRFGKVNWDAYQHDHLYDMIMQAKPEQMYARASEWSALAGRIEDTTGRVQQVVERVMGSWRGQAAVNAAGANTRLLQWAGTASHTAGRIAEKMADYTEAVEAAQRRMPEPVFATAERNFRNGYTVTTNGGPSDAVFLRALLTDGMASHEQARARKAEAVAVMEAYESRSKEVHDSIPQFTDGDTGIEPGAAWTPRPAEVDQGAPPAGGPDGSAGGGSPSGAGGGPGGVPIGGTSTAGFVDPTLGGGPGPGGSGPGGGLGGPGFGGGPGSLNGGGDTLRGGTGAGGGFGAGGFGAGGLAAGGLGAGGAAGRVPGAV</sequence>
<feature type="compositionally biased region" description="Gly residues" evidence="2">
    <location>
        <begin position="301"/>
        <end position="335"/>
    </location>
</feature>
<dbReference type="Proteomes" id="UP000185596">
    <property type="component" value="Unassembled WGS sequence"/>
</dbReference>
<evidence type="ECO:0000256" key="2">
    <source>
        <dbReference type="SAM" id="MobiDB-lite"/>
    </source>
</evidence>
<evidence type="ECO:0000313" key="4">
    <source>
        <dbReference type="EMBL" id="OLF17384.1"/>
    </source>
</evidence>
<dbReference type="RefSeq" id="WP_075125758.1">
    <property type="nucleotide sequence ID" value="NZ_MSIE01000018.1"/>
</dbReference>
<keyword evidence="5" id="KW-1185">Reference proteome</keyword>
<protein>
    <recommendedName>
        <fullName evidence="3">PPE domain-containing protein</fullName>
    </recommendedName>
</protein>
<reference evidence="4 5" key="1">
    <citation type="submission" date="2016-12" db="EMBL/GenBank/DDBJ databases">
        <title>The draft genome sequence of Actinophytocola sp. 11-183.</title>
        <authorList>
            <person name="Wang W."/>
            <person name="Yuan L."/>
        </authorList>
    </citation>
    <scope>NUCLEOTIDE SEQUENCE [LARGE SCALE GENOMIC DNA]</scope>
    <source>
        <strain evidence="4 5">11-183</strain>
    </source>
</reference>
<accession>A0A1Q8CSS0</accession>
<dbReference type="Gene3D" id="1.20.1260.20">
    <property type="entry name" value="PPE superfamily"/>
    <property type="match status" value="1"/>
</dbReference>
<dbReference type="EMBL" id="MSIE01000018">
    <property type="protein sequence ID" value="OLF17384.1"/>
    <property type="molecule type" value="Genomic_DNA"/>
</dbReference>
<comment type="caution">
    <text evidence="4">The sequence shown here is derived from an EMBL/GenBank/DDBJ whole genome shotgun (WGS) entry which is preliminary data.</text>
</comment>
<evidence type="ECO:0000256" key="1">
    <source>
        <dbReference type="ARBA" id="ARBA00010652"/>
    </source>
</evidence>